<feature type="non-terminal residue" evidence="1">
    <location>
        <position position="1"/>
    </location>
</feature>
<dbReference type="AlphaFoldDB" id="A0A9P9EZC0"/>
<accession>A0A9P9EZC0</accession>
<comment type="caution">
    <text evidence="1">The sequence shown here is derived from an EMBL/GenBank/DDBJ whole genome shotgun (WGS) entry which is preliminary data.</text>
</comment>
<gene>
    <name evidence="1" type="ORF">B0J13DRAFT_403705</name>
</gene>
<sequence>GESAGGFLALQSATLFPAAGIKLVMAQYCALYIDHPAYNPAPVPPPADDHLQTYMKSVKPGFIRLSSPFPENLDLLQAITSAGRHREVIGPDERMNIRRNIHRAEKLPAIWIAQGTDDTLV</sequence>
<feature type="non-terminal residue" evidence="1">
    <location>
        <position position="121"/>
    </location>
</feature>
<dbReference type="OrthoDB" id="19653at2759"/>
<protein>
    <recommendedName>
        <fullName evidence="3">Alpha/beta hydrolase fold-3 domain-containing protein</fullName>
    </recommendedName>
</protein>
<dbReference type="InterPro" id="IPR029058">
    <property type="entry name" value="AB_hydrolase_fold"/>
</dbReference>
<evidence type="ECO:0000313" key="1">
    <source>
        <dbReference type="EMBL" id="KAH7150565.1"/>
    </source>
</evidence>
<dbReference type="Proteomes" id="UP000717696">
    <property type="component" value="Unassembled WGS sequence"/>
</dbReference>
<dbReference type="EMBL" id="JAGMUU010000006">
    <property type="protein sequence ID" value="KAH7150565.1"/>
    <property type="molecule type" value="Genomic_DNA"/>
</dbReference>
<name>A0A9P9EZC0_9HYPO</name>
<proteinExistence type="predicted"/>
<evidence type="ECO:0000313" key="2">
    <source>
        <dbReference type="Proteomes" id="UP000717696"/>
    </source>
</evidence>
<dbReference type="SUPFAM" id="SSF53474">
    <property type="entry name" value="alpha/beta-Hydrolases"/>
    <property type="match status" value="1"/>
</dbReference>
<evidence type="ECO:0008006" key="3">
    <source>
        <dbReference type="Google" id="ProtNLM"/>
    </source>
</evidence>
<dbReference type="Gene3D" id="3.40.50.1820">
    <property type="entry name" value="alpha/beta hydrolase"/>
    <property type="match status" value="1"/>
</dbReference>
<reference evidence="1" key="1">
    <citation type="journal article" date="2021" name="Nat. Commun.">
        <title>Genetic determinants of endophytism in the Arabidopsis root mycobiome.</title>
        <authorList>
            <person name="Mesny F."/>
            <person name="Miyauchi S."/>
            <person name="Thiergart T."/>
            <person name="Pickel B."/>
            <person name="Atanasova L."/>
            <person name="Karlsson M."/>
            <person name="Huettel B."/>
            <person name="Barry K.W."/>
            <person name="Haridas S."/>
            <person name="Chen C."/>
            <person name="Bauer D."/>
            <person name="Andreopoulos W."/>
            <person name="Pangilinan J."/>
            <person name="LaButti K."/>
            <person name="Riley R."/>
            <person name="Lipzen A."/>
            <person name="Clum A."/>
            <person name="Drula E."/>
            <person name="Henrissat B."/>
            <person name="Kohler A."/>
            <person name="Grigoriev I.V."/>
            <person name="Martin F.M."/>
            <person name="Hacquard S."/>
        </authorList>
    </citation>
    <scope>NUCLEOTIDE SEQUENCE</scope>
    <source>
        <strain evidence="1">MPI-CAGE-AT-0021</strain>
    </source>
</reference>
<organism evidence="1 2">
    <name type="scientific">Dactylonectria estremocensis</name>
    <dbReference type="NCBI Taxonomy" id="1079267"/>
    <lineage>
        <taxon>Eukaryota</taxon>
        <taxon>Fungi</taxon>
        <taxon>Dikarya</taxon>
        <taxon>Ascomycota</taxon>
        <taxon>Pezizomycotina</taxon>
        <taxon>Sordariomycetes</taxon>
        <taxon>Hypocreomycetidae</taxon>
        <taxon>Hypocreales</taxon>
        <taxon>Nectriaceae</taxon>
        <taxon>Dactylonectria</taxon>
    </lineage>
</organism>
<keyword evidence="2" id="KW-1185">Reference proteome</keyword>